<proteinExistence type="predicted"/>
<evidence type="ECO:0008006" key="3">
    <source>
        <dbReference type="Google" id="ProtNLM"/>
    </source>
</evidence>
<organism evidence="1 2">
    <name type="scientific">Puccinia sorghi</name>
    <dbReference type="NCBI Taxonomy" id="27349"/>
    <lineage>
        <taxon>Eukaryota</taxon>
        <taxon>Fungi</taxon>
        <taxon>Dikarya</taxon>
        <taxon>Basidiomycota</taxon>
        <taxon>Pucciniomycotina</taxon>
        <taxon>Pucciniomycetes</taxon>
        <taxon>Pucciniales</taxon>
        <taxon>Pucciniaceae</taxon>
        <taxon>Puccinia</taxon>
    </lineage>
</organism>
<sequence>MHPLLEYQETFIPTSISLVSRFIIHLLSPPQTLPSQCNDAKYWKQAIKKKVDLIEDHCFWEDDSKETPNPLSPMWAPFFPKDVFTKTPKRVNRPTPYPKLNKFLYGLKQYPKNWYETLTGWLQSIGFLESSLILPATTKCKWSSCMWMISYCNSSFHKPKTILGMKYERENEKIKLSLPKNIEHSLEELGLTNCKSSVTPLTPNLKIQEAPDEDHAQFKKLNIKYRLAMVKPGITHWHKVKNVWQSNIQINSSKSTATPPGVDPQDQTSQSGYLCFLFGTIISGKSLKQQCVTYSSTEAELNPLVDAFHEGIWLKALLAEIWNIQLDAAIHVIENPNLNEQLMMKDEQFKENFAKKHLIDNKGSRSLKTCHINLRNKGI</sequence>
<reference evidence="1 2" key="1">
    <citation type="submission" date="2015-08" db="EMBL/GenBank/DDBJ databases">
        <title>Next Generation Sequencing and Analysis of the Genome of Puccinia sorghi L Schw, the Causal Agent of Maize Common Rust.</title>
        <authorList>
            <person name="Rochi L."/>
            <person name="Burguener G."/>
            <person name="Darino M."/>
            <person name="Turjanski A."/>
            <person name="Kreff E."/>
            <person name="Dieguez M.J."/>
            <person name="Sacco F."/>
        </authorList>
    </citation>
    <scope>NUCLEOTIDE SEQUENCE [LARGE SCALE GENOMIC DNA]</scope>
    <source>
        <strain evidence="1 2">RO10H11247</strain>
    </source>
</reference>
<dbReference type="EMBL" id="LAVV01008341">
    <property type="protein sequence ID" value="KNZ53066.1"/>
    <property type="molecule type" value="Genomic_DNA"/>
</dbReference>
<comment type="caution">
    <text evidence="1">The sequence shown here is derived from an EMBL/GenBank/DDBJ whole genome shotgun (WGS) entry which is preliminary data.</text>
</comment>
<keyword evidence="2" id="KW-1185">Reference proteome</keyword>
<name>A0A0L6UWY3_9BASI</name>
<dbReference type="OrthoDB" id="3344688at2759"/>
<dbReference type="AlphaFoldDB" id="A0A0L6UWY3"/>
<accession>A0A0L6UWY3</accession>
<dbReference type="PANTHER" id="PTHR11439">
    <property type="entry name" value="GAG-POL-RELATED RETROTRANSPOSON"/>
    <property type="match status" value="1"/>
</dbReference>
<dbReference type="Proteomes" id="UP000037035">
    <property type="component" value="Unassembled WGS sequence"/>
</dbReference>
<dbReference type="PANTHER" id="PTHR11439:SF483">
    <property type="entry name" value="PEPTIDE SYNTHASE GLIP-LIKE, PUTATIVE (AFU_ORTHOLOGUE AFUA_3G12920)-RELATED"/>
    <property type="match status" value="1"/>
</dbReference>
<gene>
    <name evidence="1" type="ORF">VP01_3355g1</name>
</gene>
<protein>
    <recommendedName>
        <fullName evidence="3">Reverse transcriptase Ty1/copia-type domain-containing protein</fullName>
    </recommendedName>
</protein>
<evidence type="ECO:0000313" key="2">
    <source>
        <dbReference type="Proteomes" id="UP000037035"/>
    </source>
</evidence>
<evidence type="ECO:0000313" key="1">
    <source>
        <dbReference type="EMBL" id="KNZ53066.1"/>
    </source>
</evidence>
<dbReference type="CDD" id="cd09272">
    <property type="entry name" value="RNase_HI_RT_Ty1"/>
    <property type="match status" value="1"/>
</dbReference>
<dbReference type="VEuPathDB" id="FungiDB:VP01_3355g1"/>